<dbReference type="GO" id="GO:0003676">
    <property type="term" value="F:nucleic acid binding"/>
    <property type="evidence" value="ECO:0007669"/>
    <property type="project" value="InterPro"/>
</dbReference>
<dbReference type="GO" id="GO:0015074">
    <property type="term" value="P:DNA integration"/>
    <property type="evidence" value="ECO:0007669"/>
    <property type="project" value="InterPro"/>
</dbReference>
<evidence type="ECO:0000259" key="2">
    <source>
        <dbReference type="PROSITE" id="PS50532"/>
    </source>
</evidence>
<dbReference type="RefSeq" id="WP_107561350.1">
    <property type="nucleotide sequence ID" value="NZ_NVQC01000012.1"/>
</dbReference>
<dbReference type="PROSITE" id="PS50532">
    <property type="entry name" value="HTH_IS408"/>
    <property type="match status" value="1"/>
</dbReference>
<dbReference type="SUPFAM" id="SSF53098">
    <property type="entry name" value="Ribonuclease H-like"/>
    <property type="match status" value="1"/>
</dbReference>
<feature type="domain" description="HTH IS408-type" evidence="2">
    <location>
        <begin position="11"/>
        <end position="91"/>
    </location>
</feature>
<dbReference type="InterPro" id="IPR054353">
    <property type="entry name" value="IstA-like_C"/>
</dbReference>
<proteinExistence type="inferred from homology"/>
<keyword evidence="5" id="KW-1185">Reference proteome</keyword>
<dbReference type="InterPro" id="IPR036397">
    <property type="entry name" value="RNaseH_sf"/>
</dbReference>
<dbReference type="InterPro" id="IPR001584">
    <property type="entry name" value="Integrase_cat-core"/>
</dbReference>
<dbReference type="PROSITE" id="PS50994">
    <property type="entry name" value="INTEGRASE"/>
    <property type="match status" value="1"/>
</dbReference>
<name>A0A2T4U0A4_9BACT</name>
<organism evidence="4 5">
    <name type="scientific">Candidatus Methylomirabilis limnetica</name>
    <dbReference type="NCBI Taxonomy" id="2033718"/>
    <lineage>
        <taxon>Bacteria</taxon>
        <taxon>Candidatus Methylomirabilota</taxon>
        <taxon>Candidatus Methylomirabilia</taxon>
        <taxon>Candidatus Methylomirabilales</taxon>
        <taxon>Candidatus Methylomirabilaceae</taxon>
        <taxon>Candidatus Methylomirabilis</taxon>
    </lineage>
</organism>
<protein>
    <submittedName>
        <fullName evidence="4">IS21 family transposase</fullName>
    </submittedName>
</protein>
<reference evidence="4 5" key="1">
    <citation type="submission" date="2017-09" db="EMBL/GenBank/DDBJ databases">
        <title>Bloom of a denitrifying methanotroph, Candidatus Methylomirabilis limnetica, in a deep stratified lake.</title>
        <authorList>
            <person name="Graf J.S."/>
            <person name="Marchant H.K."/>
            <person name="Tienken D."/>
            <person name="Hach P.F."/>
            <person name="Brand A."/>
            <person name="Schubert C.J."/>
            <person name="Kuypers M.M."/>
            <person name="Milucka J."/>
        </authorList>
    </citation>
    <scope>NUCLEOTIDE SEQUENCE [LARGE SCALE GENOMIC DNA]</scope>
    <source>
        <strain evidence="4 5">Zug</strain>
    </source>
</reference>
<dbReference type="EMBL" id="NVQC01000012">
    <property type="protein sequence ID" value="PTL36795.1"/>
    <property type="molecule type" value="Genomic_DNA"/>
</dbReference>
<dbReference type="PANTHER" id="PTHR35004:SF8">
    <property type="entry name" value="TRANSPOSASE RV3428C-RELATED"/>
    <property type="match status" value="1"/>
</dbReference>
<dbReference type="Gene3D" id="3.30.420.10">
    <property type="entry name" value="Ribonuclease H-like superfamily/Ribonuclease H"/>
    <property type="match status" value="1"/>
</dbReference>
<feature type="domain" description="Integrase catalytic" evidence="3">
    <location>
        <begin position="135"/>
        <end position="317"/>
    </location>
</feature>
<reference evidence="5" key="2">
    <citation type="journal article" date="2018" name="Environ. Microbiol.">
        <title>Bloom of a denitrifying methanotroph, 'Candidatus Methylomirabilis limnetica', in a deep stratified lake.</title>
        <authorList>
            <person name="Graf J.S."/>
            <person name="Mayr M.J."/>
            <person name="Marchant H.K."/>
            <person name="Tienken D."/>
            <person name="Hach P.F."/>
            <person name="Brand A."/>
            <person name="Schubert C.J."/>
            <person name="Kuypers M.M."/>
            <person name="Milucka J."/>
        </authorList>
    </citation>
    <scope>NUCLEOTIDE SEQUENCE [LARGE SCALE GENOMIC DNA]</scope>
    <source>
        <strain evidence="5">Zug</strain>
    </source>
</reference>
<dbReference type="Pfam" id="PF22483">
    <property type="entry name" value="Mu-transpos_C_2"/>
    <property type="match status" value="1"/>
</dbReference>
<evidence type="ECO:0000313" key="5">
    <source>
        <dbReference type="Proteomes" id="UP000241436"/>
    </source>
</evidence>
<dbReference type="NCBIfam" id="NF033546">
    <property type="entry name" value="transpos_IS21"/>
    <property type="match status" value="1"/>
</dbReference>
<dbReference type="AlphaFoldDB" id="A0A2T4U0A4"/>
<dbReference type="InterPro" id="IPR012337">
    <property type="entry name" value="RNaseH-like_sf"/>
</dbReference>
<accession>A0A2T4U0A4</accession>
<gene>
    <name evidence="4" type="ORF">CLG94_02625</name>
</gene>
<evidence type="ECO:0000256" key="1">
    <source>
        <dbReference type="ARBA" id="ARBA00009277"/>
    </source>
</evidence>
<dbReference type="InterPro" id="IPR017895">
    <property type="entry name" value="HTH_IS408/IS1162_type"/>
</dbReference>
<evidence type="ECO:0000259" key="3">
    <source>
        <dbReference type="PROSITE" id="PS50994"/>
    </source>
</evidence>
<sequence>MATERLPMRQIREILRQKWTLTRSHRQVASSLAVSLGTVTGVLRRATHAGLDWPHVQTLTDDALEIRLYGAPATPGVTRPLPDCAYLHTERRKPGVTLELLHLEYLEQHPTGYRYTRFCDLYRRWLARHRLTMRQDHRAGEKIFVDYAGQKPTLVDPTTGVVTEVELFVGVLGASNYTYAEATRTQRVPDWLGSHQRLLAFMGGVPSAIVPDQLKTGVTVPCRYEPGLQRTYEEFAQHYGTTILPARPAKPRDKAKIEVAVQIAERWILARLRHEAFGSLGALNARIWELLTALNSRRMRSYQASRQELFERLDRPALRPLPPAPFVYGEWKLARVNIDYHVELDGHYYSVPHALVHERVDVRSTAMTVEIFHHGQRVAAHVRSISRGRHTTLTAHMPKAHQQHREWSPSRLIAWAETVGPQTAALVEAILASRPHPEQGYRSCLGILRLARRDGPLRLEAACTRALAVGARSYRHVDAILKHGLDRSPVPDAGSVPTARPVIHDQLRGPTYYQ</sequence>
<dbReference type="OrthoDB" id="3193769at2"/>
<dbReference type="Proteomes" id="UP000241436">
    <property type="component" value="Unassembled WGS sequence"/>
</dbReference>
<comment type="caution">
    <text evidence="4">The sequence shown here is derived from an EMBL/GenBank/DDBJ whole genome shotgun (WGS) entry which is preliminary data.</text>
</comment>
<evidence type="ECO:0000313" key="4">
    <source>
        <dbReference type="EMBL" id="PTL36795.1"/>
    </source>
</evidence>
<dbReference type="PANTHER" id="PTHR35004">
    <property type="entry name" value="TRANSPOSASE RV3428C-RELATED"/>
    <property type="match status" value="1"/>
</dbReference>
<comment type="similarity">
    <text evidence="1">Belongs to the transposase IS21/IS408/IS1162 family.</text>
</comment>